<evidence type="ECO:0000256" key="3">
    <source>
        <dbReference type="ARBA" id="ARBA00022679"/>
    </source>
</evidence>
<dbReference type="InterPro" id="IPR016039">
    <property type="entry name" value="Thiolase-like"/>
</dbReference>
<dbReference type="KEGG" id="psyo:PB01_17270"/>
<dbReference type="PROSITE" id="PS00737">
    <property type="entry name" value="THIOLASE_2"/>
    <property type="match status" value="1"/>
</dbReference>
<dbReference type="NCBIfam" id="TIGR01930">
    <property type="entry name" value="AcCoA-C-Actrans"/>
    <property type="match status" value="1"/>
</dbReference>
<evidence type="ECO:0000256" key="4">
    <source>
        <dbReference type="ARBA" id="ARBA00023315"/>
    </source>
</evidence>
<evidence type="ECO:0000256" key="1">
    <source>
        <dbReference type="ARBA" id="ARBA00010982"/>
    </source>
</evidence>
<evidence type="ECO:0000259" key="8">
    <source>
        <dbReference type="Pfam" id="PF00108"/>
    </source>
</evidence>
<accession>A0A5J6SUJ1</accession>
<dbReference type="OrthoDB" id="9764892at2"/>
<dbReference type="InterPro" id="IPR020617">
    <property type="entry name" value="Thiolase_C"/>
</dbReference>
<dbReference type="Gene3D" id="3.40.47.10">
    <property type="match status" value="1"/>
</dbReference>
<dbReference type="Pfam" id="PF00108">
    <property type="entry name" value="Thiolase_N"/>
    <property type="match status" value="1"/>
</dbReference>
<evidence type="ECO:0000256" key="5">
    <source>
        <dbReference type="ARBA" id="ARBA00030755"/>
    </source>
</evidence>
<dbReference type="EMBL" id="CP031223">
    <property type="protein sequence ID" value="QFG01234.1"/>
    <property type="molecule type" value="Genomic_DNA"/>
</dbReference>
<feature type="domain" description="Thiolase C-terminal" evidence="9">
    <location>
        <begin position="266"/>
        <end position="387"/>
    </location>
</feature>
<reference evidence="10 11" key="1">
    <citation type="submission" date="2018-07" db="EMBL/GenBank/DDBJ databases">
        <title>Complete genome sequence of Psychrobacillus sp. PB01, isolated from iceberg, and comparative genome analysis of Psychrobacillus strains.</title>
        <authorList>
            <person name="Lee P.C."/>
        </authorList>
    </citation>
    <scope>NUCLEOTIDE SEQUENCE [LARGE SCALE GENOMIC DNA]</scope>
    <source>
        <strain evidence="10 11">PB01</strain>
    </source>
</reference>
<sequence length="388" mass="41599">MKDAVIVGVSRTSVGKMRGTLANFSAVELGAMAMKNVVEEHKVNPQDIDEIIMGNLFDSHSFNFARVAALEAGFPIEVPAITIDRQCASSLNAVAWAAMLVSSGQCEVVLAGGVESHSQKPFYVKSPEKAYPDKLEFLSGQTTNEEYGNPSMIATAENLAEMYNISRQDCDEFALASHLKAEAAWQRGFYYAETFPIHIPQRKGETKVFQKDECIRPETNLEVLSKLNPVMSEDGVVTAGNSSPLNDGASAVLIMSRAKAEEYGLEPLAKIGASASAGVDPSIMGIGPVYSTRKLLKKTGLSIDDFDIIEINEAFAAQSLACIRELGIDIDKVNPNGGAIAIGHPNAASGGILVARTAREMYERDLSRGLITFCVGGGQGFSLILERA</sequence>
<evidence type="ECO:0000256" key="6">
    <source>
        <dbReference type="PIRSR" id="PIRSR000429-1"/>
    </source>
</evidence>
<dbReference type="PIRSF" id="PIRSF000429">
    <property type="entry name" value="Ac-CoA_Ac_transf"/>
    <property type="match status" value="1"/>
</dbReference>
<dbReference type="InterPro" id="IPR002155">
    <property type="entry name" value="Thiolase"/>
</dbReference>
<dbReference type="SUPFAM" id="SSF53901">
    <property type="entry name" value="Thiolase-like"/>
    <property type="match status" value="2"/>
</dbReference>
<dbReference type="Pfam" id="PF02803">
    <property type="entry name" value="Thiolase_C"/>
    <property type="match status" value="1"/>
</dbReference>
<comment type="similarity">
    <text evidence="1 7">Belongs to the thiolase-like superfamily. Thiolase family.</text>
</comment>
<dbReference type="PANTHER" id="PTHR18919:SF107">
    <property type="entry name" value="ACETYL-COA ACETYLTRANSFERASE, CYTOSOLIC"/>
    <property type="match status" value="1"/>
</dbReference>
<dbReference type="EC" id="2.3.1.9" evidence="2"/>
<feature type="active site" description="Proton acceptor" evidence="6">
    <location>
        <position position="374"/>
    </location>
</feature>
<feature type="active site" description="Acyl-thioester intermediate" evidence="6">
    <location>
        <position position="87"/>
    </location>
</feature>
<dbReference type="FunFam" id="3.40.47.10:FF:000010">
    <property type="entry name" value="Acetyl-CoA acetyltransferase (Thiolase)"/>
    <property type="match status" value="1"/>
</dbReference>
<dbReference type="PANTHER" id="PTHR18919">
    <property type="entry name" value="ACETYL-COA C-ACYLTRANSFERASE"/>
    <property type="match status" value="1"/>
</dbReference>
<evidence type="ECO:0000256" key="2">
    <source>
        <dbReference type="ARBA" id="ARBA00012705"/>
    </source>
</evidence>
<keyword evidence="11" id="KW-1185">Reference proteome</keyword>
<dbReference type="InterPro" id="IPR020616">
    <property type="entry name" value="Thiolase_N"/>
</dbReference>
<evidence type="ECO:0000313" key="10">
    <source>
        <dbReference type="EMBL" id="QFG01234.1"/>
    </source>
</evidence>
<feature type="active site" description="Proton acceptor" evidence="6">
    <location>
        <position position="344"/>
    </location>
</feature>
<gene>
    <name evidence="10" type="ORF">PB01_17270</name>
</gene>
<dbReference type="GO" id="GO:0003985">
    <property type="term" value="F:acetyl-CoA C-acetyltransferase activity"/>
    <property type="evidence" value="ECO:0007669"/>
    <property type="project" value="UniProtKB-EC"/>
</dbReference>
<evidence type="ECO:0000313" key="11">
    <source>
        <dbReference type="Proteomes" id="UP000325517"/>
    </source>
</evidence>
<feature type="domain" description="Thiolase N-terminal" evidence="8">
    <location>
        <begin position="5"/>
        <end position="257"/>
    </location>
</feature>
<proteinExistence type="inferred from homology"/>
<keyword evidence="3 7" id="KW-0808">Transferase</keyword>
<organism evidence="10 11">
    <name type="scientific">Psychrobacillus glaciei</name>
    <dbReference type="NCBI Taxonomy" id="2283160"/>
    <lineage>
        <taxon>Bacteria</taxon>
        <taxon>Bacillati</taxon>
        <taxon>Bacillota</taxon>
        <taxon>Bacilli</taxon>
        <taxon>Bacillales</taxon>
        <taxon>Bacillaceae</taxon>
        <taxon>Psychrobacillus</taxon>
    </lineage>
</organism>
<dbReference type="CDD" id="cd00751">
    <property type="entry name" value="thiolase"/>
    <property type="match status" value="1"/>
</dbReference>
<keyword evidence="4 7" id="KW-0012">Acyltransferase</keyword>
<dbReference type="InterPro" id="IPR020613">
    <property type="entry name" value="Thiolase_CS"/>
</dbReference>
<dbReference type="Proteomes" id="UP000325517">
    <property type="component" value="Chromosome"/>
</dbReference>
<evidence type="ECO:0000256" key="7">
    <source>
        <dbReference type="RuleBase" id="RU003557"/>
    </source>
</evidence>
<protein>
    <recommendedName>
        <fullName evidence="2">acetyl-CoA C-acetyltransferase</fullName>
        <ecNumber evidence="2">2.3.1.9</ecNumber>
    </recommendedName>
    <alternativeName>
        <fullName evidence="5">Acetoacetyl-CoA thiolase</fullName>
    </alternativeName>
</protein>
<name>A0A5J6SUJ1_9BACI</name>
<evidence type="ECO:0000259" key="9">
    <source>
        <dbReference type="Pfam" id="PF02803"/>
    </source>
</evidence>
<dbReference type="AlphaFoldDB" id="A0A5J6SUJ1"/>